<dbReference type="RefSeq" id="WP_386436306.1">
    <property type="nucleotide sequence ID" value="NZ_JBHSBB010000029.1"/>
</dbReference>
<protein>
    <submittedName>
        <fullName evidence="2">Deoxycytidine deaminase</fullName>
    </submittedName>
</protein>
<dbReference type="EMBL" id="JBHSBB010000029">
    <property type="protein sequence ID" value="MFC4035777.1"/>
    <property type="molecule type" value="Genomic_DNA"/>
</dbReference>
<dbReference type="Gene3D" id="2.70.40.10">
    <property type="match status" value="1"/>
</dbReference>
<reference evidence="3" key="1">
    <citation type="journal article" date="2019" name="Int. J. Syst. Evol. Microbiol.">
        <title>The Global Catalogue of Microorganisms (GCM) 10K type strain sequencing project: providing services to taxonomists for standard genome sequencing and annotation.</title>
        <authorList>
            <consortium name="The Broad Institute Genomics Platform"/>
            <consortium name="The Broad Institute Genome Sequencing Center for Infectious Disease"/>
            <person name="Wu L."/>
            <person name="Ma J."/>
        </authorList>
    </citation>
    <scope>NUCLEOTIDE SEQUENCE [LARGE SCALE GENOMIC DNA]</scope>
    <source>
        <strain evidence="3">CGMCC 4.7237</strain>
    </source>
</reference>
<dbReference type="PANTHER" id="PTHR42680:SF3">
    <property type="entry name" value="DCTP DEAMINASE"/>
    <property type="match status" value="1"/>
</dbReference>
<organism evidence="2 3">
    <name type="scientific">Streptomyces polygonati</name>
    <dbReference type="NCBI Taxonomy" id="1617087"/>
    <lineage>
        <taxon>Bacteria</taxon>
        <taxon>Bacillati</taxon>
        <taxon>Actinomycetota</taxon>
        <taxon>Actinomycetes</taxon>
        <taxon>Kitasatosporales</taxon>
        <taxon>Streptomycetaceae</taxon>
        <taxon>Streptomyces</taxon>
    </lineage>
</organism>
<comment type="caution">
    <text evidence="2">The sequence shown here is derived from an EMBL/GenBank/DDBJ whole genome shotgun (WGS) entry which is preliminary data.</text>
</comment>
<name>A0ABV8HXN2_9ACTN</name>
<keyword evidence="1" id="KW-0546">Nucleotide metabolism</keyword>
<dbReference type="InterPro" id="IPR036157">
    <property type="entry name" value="dUTPase-like_sf"/>
</dbReference>
<keyword evidence="3" id="KW-1185">Reference proteome</keyword>
<evidence type="ECO:0000313" key="2">
    <source>
        <dbReference type="EMBL" id="MFC4035777.1"/>
    </source>
</evidence>
<accession>A0ABV8HXN2</accession>
<dbReference type="SUPFAM" id="SSF51283">
    <property type="entry name" value="dUTPase-like"/>
    <property type="match status" value="1"/>
</dbReference>
<dbReference type="Pfam" id="PF22769">
    <property type="entry name" value="DCD"/>
    <property type="match status" value="1"/>
</dbReference>
<sequence>MILTGSAVRQAVERGDITIDPFDPGLLNPNSYNYRLGPTLKVAVGGPADPRQETELATIRIPVGGYELQPGTVYLGVTAEQIGSARYVATLIGRSSLGRLGCFLQISADLQQLGSLHQWTLEITVVQPLTVYPGMRVGQVSFWDTVGASMPYRGHYGSLSDPTACSPRALAGVPLREESAA</sequence>
<evidence type="ECO:0000313" key="3">
    <source>
        <dbReference type="Proteomes" id="UP001595765"/>
    </source>
</evidence>
<gene>
    <name evidence="2" type="ORF">ACFO3J_30545</name>
</gene>
<proteinExistence type="predicted"/>
<dbReference type="InterPro" id="IPR011962">
    <property type="entry name" value="dCTP_deaminase"/>
</dbReference>
<dbReference type="PANTHER" id="PTHR42680">
    <property type="entry name" value="DCTP DEAMINASE"/>
    <property type="match status" value="1"/>
</dbReference>
<dbReference type="Proteomes" id="UP001595765">
    <property type="component" value="Unassembled WGS sequence"/>
</dbReference>
<evidence type="ECO:0000256" key="1">
    <source>
        <dbReference type="ARBA" id="ARBA00023080"/>
    </source>
</evidence>